<evidence type="ECO:0000313" key="3">
    <source>
        <dbReference type="EMBL" id="OQD41554.1"/>
    </source>
</evidence>
<dbReference type="SUPFAM" id="SSF53448">
    <property type="entry name" value="Nucleotide-diphospho-sugar transferases"/>
    <property type="match status" value="1"/>
</dbReference>
<sequence>MVVSIVIPAHNEANYLPLCMASFVNQTHPPDELIIIDDNSTDNTFQIAKEYADKHDWITVYQRKSNTAHIPGKKVIDTFNFGLAKCNLHFDLIGKFDADVVLPPNYFETMRNHFKSNWLLGMCSGLLYVEVNGKWEYETIADKNHVRGPVKLYYRQVFELMDGLKPAVGWDTVDVLLCKFHDFEVCTDKNLKVKHLRPTGHGYTSKNYKEKGIALYKMRYDIVLAKIALLKMAMQAKSPRLYLQAMLAYIGCYFTSTVPFVTKKEGQFIRTYRWKGIIKKLNP</sequence>
<accession>A0A1V6LMZ1</accession>
<dbReference type="PANTHER" id="PTHR22916">
    <property type="entry name" value="GLYCOSYLTRANSFERASE"/>
    <property type="match status" value="1"/>
</dbReference>
<feature type="domain" description="Glycosyltransferase 2-like" evidence="2">
    <location>
        <begin position="4"/>
        <end position="137"/>
    </location>
</feature>
<dbReference type="EMBL" id="MTBC01000013">
    <property type="protein sequence ID" value="OQD41554.1"/>
    <property type="molecule type" value="Genomic_DNA"/>
</dbReference>
<reference evidence="3 4" key="1">
    <citation type="submission" date="2016-12" db="EMBL/GenBank/DDBJ databases">
        <authorList>
            <person name="Song W.-J."/>
            <person name="Kurnit D.M."/>
        </authorList>
    </citation>
    <scope>NUCLEOTIDE SEQUENCE [LARGE SCALE GENOMIC DNA]</scope>
    <source>
        <strain evidence="3 4">HSG9</strain>
    </source>
</reference>
<evidence type="ECO:0000259" key="2">
    <source>
        <dbReference type="Pfam" id="PF00535"/>
    </source>
</evidence>
<protein>
    <submittedName>
        <fullName evidence="3">Glycosyl transferase family 2</fullName>
    </submittedName>
</protein>
<evidence type="ECO:0000256" key="1">
    <source>
        <dbReference type="SAM" id="Phobius"/>
    </source>
</evidence>
<gene>
    <name evidence="3" type="ORF">BUL40_15205</name>
</gene>
<keyword evidence="4" id="KW-1185">Reference proteome</keyword>
<feature type="transmembrane region" description="Helical" evidence="1">
    <location>
        <begin position="241"/>
        <end position="261"/>
    </location>
</feature>
<keyword evidence="1" id="KW-0472">Membrane</keyword>
<keyword evidence="3" id="KW-0808">Transferase</keyword>
<dbReference type="InterPro" id="IPR029044">
    <property type="entry name" value="Nucleotide-diphossugar_trans"/>
</dbReference>
<dbReference type="RefSeq" id="WP_080319931.1">
    <property type="nucleotide sequence ID" value="NZ_MTBC01000013.1"/>
</dbReference>
<dbReference type="Pfam" id="PF00535">
    <property type="entry name" value="Glycos_transf_2"/>
    <property type="match status" value="1"/>
</dbReference>
<dbReference type="Gene3D" id="3.90.550.10">
    <property type="entry name" value="Spore Coat Polysaccharide Biosynthesis Protein SpsA, Chain A"/>
    <property type="match status" value="1"/>
</dbReference>
<keyword evidence="1" id="KW-1133">Transmembrane helix</keyword>
<keyword evidence="1" id="KW-0812">Transmembrane</keyword>
<dbReference type="GO" id="GO:0016758">
    <property type="term" value="F:hexosyltransferase activity"/>
    <property type="evidence" value="ECO:0007669"/>
    <property type="project" value="UniProtKB-ARBA"/>
</dbReference>
<name>A0A1V6LMZ1_9FLAO</name>
<dbReference type="CDD" id="cd00761">
    <property type="entry name" value="Glyco_tranf_GTA_type"/>
    <property type="match status" value="1"/>
</dbReference>
<dbReference type="InterPro" id="IPR001173">
    <property type="entry name" value="Glyco_trans_2-like"/>
</dbReference>
<comment type="caution">
    <text evidence="3">The sequence shown here is derived from an EMBL/GenBank/DDBJ whole genome shotgun (WGS) entry which is preliminary data.</text>
</comment>
<organism evidence="3 4">
    <name type="scientific">Croceivirga radicis</name>
    <dbReference type="NCBI Taxonomy" id="1929488"/>
    <lineage>
        <taxon>Bacteria</taxon>
        <taxon>Pseudomonadati</taxon>
        <taxon>Bacteroidota</taxon>
        <taxon>Flavobacteriia</taxon>
        <taxon>Flavobacteriales</taxon>
        <taxon>Flavobacteriaceae</taxon>
        <taxon>Croceivirga</taxon>
    </lineage>
</organism>
<dbReference type="OrthoDB" id="1142396at2"/>
<dbReference type="Proteomes" id="UP000191680">
    <property type="component" value="Unassembled WGS sequence"/>
</dbReference>
<evidence type="ECO:0000313" key="4">
    <source>
        <dbReference type="Proteomes" id="UP000191680"/>
    </source>
</evidence>
<dbReference type="AlphaFoldDB" id="A0A1V6LMZ1"/>
<proteinExistence type="predicted"/>